<dbReference type="SUPFAM" id="SSF47090">
    <property type="entry name" value="PGBD-like"/>
    <property type="match status" value="1"/>
</dbReference>
<dbReference type="InterPro" id="IPR036366">
    <property type="entry name" value="PGBDSf"/>
</dbReference>
<dbReference type="OrthoDB" id="7859905at2"/>
<dbReference type="InterPro" id="IPR002477">
    <property type="entry name" value="Peptidoglycan-bd-like"/>
</dbReference>
<name>A0A411YXH6_9RHOB</name>
<dbReference type="InterPro" id="IPR036365">
    <property type="entry name" value="PGBD-like_sf"/>
</dbReference>
<feature type="signal peptide" evidence="1">
    <location>
        <begin position="1"/>
        <end position="22"/>
    </location>
</feature>
<keyword evidence="1" id="KW-0732">Signal</keyword>
<evidence type="ECO:0000259" key="2">
    <source>
        <dbReference type="Pfam" id="PF01471"/>
    </source>
</evidence>
<comment type="caution">
    <text evidence="3">The sequence shown here is derived from an EMBL/GenBank/DDBJ whole genome shotgun (WGS) entry which is preliminary data.</text>
</comment>
<evidence type="ECO:0000256" key="1">
    <source>
        <dbReference type="SAM" id="SignalP"/>
    </source>
</evidence>
<proteinExistence type="predicted"/>
<dbReference type="EMBL" id="QWEY01000016">
    <property type="protein sequence ID" value="RGP35435.1"/>
    <property type="molecule type" value="Genomic_DNA"/>
</dbReference>
<gene>
    <name evidence="3" type="ORF">D1012_20360</name>
</gene>
<dbReference type="Gene3D" id="1.10.101.10">
    <property type="entry name" value="PGBD-like superfamily/PGBD"/>
    <property type="match status" value="1"/>
</dbReference>
<evidence type="ECO:0000313" key="4">
    <source>
        <dbReference type="Proteomes" id="UP000284547"/>
    </source>
</evidence>
<accession>A0A411YXH6</accession>
<protein>
    <submittedName>
        <fullName evidence="3">Peptidoglycan-binding protein</fullName>
    </submittedName>
</protein>
<dbReference type="RefSeq" id="WP_118155951.1">
    <property type="nucleotide sequence ID" value="NZ_QWEY01000016.1"/>
</dbReference>
<reference evidence="3 4" key="1">
    <citation type="submission" date="2018-08" db="EMBL/GenBank/DDBJ databases">
        <title>Flavobacterium tibetense sp. nov., isolated from a wetland YonghuCo on Tibetan Plateau.</title>
        <authorList>
            <person name="Phurbu D."/>
            <person name="Lu H."/>
            <person name="Xing P."/>
        </authorList>
    </citation>
    <scope>NUCLEOTIDE SEQUENCE [LARGE SCALE GENOMIC DNA]</scope>
    <source>
        <strain evidence="3 4">DJC</strain>
    </source>
</reference>
<feature type="domain" description="Peptidoglycan binding-like" evidence="2">
    <location>
        <begin position="145"/>
        <end position="195"/>
    </location>
</feature>
<sequence>MRLTYLPLITLAALGLAAPLFAETADGDFSVRGIGAQTCSTLTDAAEEDGSGAIFEYLSAWVAGYATHANRVTSGLHEVMPITDNLVLARVVVALCQANPQALTETVLNSLITSLADAAVPAAAKTVEITNADQTVLIPLPTFILVQQHLVDAGRLPDLPGSIDGQYGPQTRDALIAHQQSAGLTKTGLPDPATLLSMFAKAP</sequence>
<organism evidence="3 4">
    <name type="scientific">Pseudotabrizicola alkalilacus</name>
    <dbReference type="NCBI Taxonomy" id="2305252"/>
    <lineage>
        <taxon>Bacteria</taxon>
        <taxon>Pseudomonadati</taxon>
        <taxon>Pseudomonadota</taxon>
        <taxon>Alphaproteobacteria</taxon>
        <taxon>Rhodobacterales</taxon>
        <taxon>Paracoccaceae</taxon>
        <taxon>Pseudotabrizicola</taxon>
    </lineage>
</organism>
<evidence type="ECO:0000313" key="3">
    <source>
        <dbReference type="EMBL" id="RGP35435.1"/>
    </source>
</evidence>
<feature type="chain" id="PRO_5019216326" evidence="1">
    <location>
        <begin position="23"/>
        <end position="203"/>
    </location>
</feature>
<keyword evidence="4" id="KW-1185">Reference proteome</keyword>
<dbReference type="Pfam" id="PF01471">
    <property type="entry name" value="PG_binding_1"/>
    <property type="match status" value="1"/>
</dbReference>
<dbReference type="AlphaFoldDB" id="A0A411YXH6"/>
<dbReference type="Proteomes" id="UP000284547">
    <property type="component" value="Unassembled WGS sequence"/>
</dbReference>